<reference evidence="2" key="1">
    <citation type="journal article" date="2012" name="Nat. Biotechnol.">
        <title>Reference genome sequence of the model plant Setaria.</title>
        <authorList>
            <person name="Bennetzen J.L."/>
            <person name="Schmutz J."/>
            <person name="Wang H."/>
            <person name="Percifield R."/>
            <person name="Hawkins J."/>
            <person name="Pontaroli A.C."/>
            <person name="Estep M."/>
            <person name="Feng L."/>
            <person name="Vaughn J.N."/>
            <person name="Grimwood J."/>
            <person name="Jenkins J."/>
            <person name="Barry K."/>
            <person name="Lindquist E."/>
            <person name="Hellsten U."/>
            <person name="Deshpande S."/>
            <person name="Wang X."/>
            <person name="Wu X."/>
            <person name="Mitros T."/>
            <person name="Triplett J."/>
            <person name="Yang X."/>
            <person name="Ye C.Y."/>
            <person name="Mauro-Herrera M."/>
            <person name="Wang L."/>
            <person name="Li P."/>
            <person name="Sharma M."/>
            <person name="Sharma R."/>
            <person name="Ronald P.C."/>
            <person name="Panaud O."/>
            <person name="Kellogg E.A."/>
            <person name="Brutnell T.P."/>
            <person name="Doust A.N."/>
            <person name="Tuskan G.A."/>
            <person name="Rokhsar D."/>
            <person name="Devos K.M."/>
        </authorList>
    </citation>
    <scope>NUCLEOTIDE SEQUENCE [LARGE SCALE GENOMIC DNA]</scope>
    <source>
        <strain evidence="2">cv. Yugu1</strain>
    </source>
</reference>
<sequence length="73" mass="8245">MNRTVAYGHVAEIGIKFLHAAEFAHGSRDNFMLRTEFSEHLGTNLILSLPLTSLWHRLYSRIAIMCLLAGPAY</sequence>
<dbReference type="Proteomes" id="UP000004995">
    <property type="component" value="Unassembled WGS sequence"/>
</dbReference>
<reference evidence="1" key="2">
    <citation type="submission" date="2018-08" db="UniProtKB">
        <authorList>
            <consortium name="EnsemblPlants"/>
        </authorList>
    </citation>
    <scope>IDENTIFICATION</scope>
    <source>
        <strain evidence="1">Yugu1</strain>
    </source>
</reference>
<dbReference type="AlphaFoldDB" id="K3ZGC9"/>
<keyword evidence="2" id="KW-1185">Reference proteome</keyword>
<proteinExistence type="predicted"/>
<accession>K3ZGC9</accession>
<protein>
    <submittedName>
        <fullName evidence="1">Uncharacterized protein</fullName>
    </submittedName>
</protein>
<name>K3ZGC9_SETIT</name>
<organism evidence="1 2">
    <name type="scientific">Setaria italica</name>
    <name type="common">Foxtail millet</name>
    <name type="synonym">Panicum italicum</name>
    <dbReference type="NCBI Taxonomy" id="4555"/>
    <lineage>
        <taxon>Eukaryota</taxon>
        <taxon>Viridiplantae</taxon>
        <taxon>Streptophyta</taxon>
        <taxon>Embryophyta</taxon>
        <taxon>Tracheophyta</taxon>
        <taxon>Spermatophyta</taxon>
        <taxon>Magnoliopsida</taxon>
        <taxon>Liliopsida</taxon>
        <taxon>Poales</taxon>
        <taxon>Poaceae</taxon>
        <taxon>PACMAD clade</taxon>
        <taxon>Panicoideae</taxon>
        <taxon>Panicodae</taxon>
        <taxon>Paniceae</taxon>
        <taxon>Cenchrinae</taxon>
        <taxon>Setaria</taxon>
    </lineage>
</organism>
<dbReference type="HOGENOM" id="CLU_2709500_0_0_1"/>
<dbReference type="InParanoid" id="K3ZGC9"/>
<dbReference type="EnsemblPlants" id="KQL17135">
    <property type="protein sequence ID" value="KQL17135"/>
    <property type="gene ID" value="SETIT_025631mg"/>
</dbReference>
<dbReference type="EMBL" id="AGNK02002113">
    <property type="status" value="NOT_ANNOTATED_CDS"/>
    <property type="molecule type" value="Genomic_DNA"/>
</dbReference>
<dbReference type="Gramene" id="KQL17135">
    <property type="protein sequence ID" value="KQL17135"/>
    <property type="gene ID" value="SETIT_025631mg"/>
</dbReference>
<evidence type="ECO:0000313" key="2">
    <source>
        <dbReference type="Proteomes" id="UP000004995"/>
    </source>
</evidence>
<evidence type="ECO:0000313" key="1">
    <source>
        <dbReference type="EnsemblPlants" id="KQL17135"/>
    </source>
</evidence>